<keyword evidence="2" id="KW-0472">Membrane</keyword>
<evidence type="ECO:0000256" key="1">
    <source>
        <dbReference type="SAM" id="MobiDB-lite"/>
    </source>
</evidence>
<dbReference type="Pfam" id="PF01547">
    <property type="entry name" value="SBP_bac_1"/>
    <property type="match status" value="1"/>
</dbReference>
<dbReference type="Proteomes" id="UP000653578">
    <property type="component" value="Unassembled WGS sequence"/>
</dbReference>
<accession>A0ABX1XBE0</accession>
<feature type="region of interest" description="Disordered" evidence="1">
    <location>
        <begin position="73"/>
        <end position="93"/>
    </location>
</feature>
<dbReference type="InterPro" id="IPR050490">
    <property type="entry name" value="Bact_solute-bd_prot1"/>
</dbReference>
<dbReference type="InterPro" id="IPR006059">
    <property type="entry name" value="SBP"/>
</dbReference>
<dbReference type="SUPFAM" id="SSF53850">
    <property type="entry name" value="Periplasmic binding protein-like II"/>
    <property type="match status" value="1"/>
</dbReference>
<dbReference type="PANTHER" id="PTHR43649:SF11">
    <property type="entry name" value="ABC TRANSPORTER SUBSTRATE-BINDING PROTEIN YESO-RELATED"/>
    <property type="match status" value="1"/>
</dbReference>
<evidence type="ECO:0000256" key="2">
    <source>
        <dbReference type="SAM" id="Phobius"/>
    </source>
</evidence>
<dbReference type="EMBL" id="WHNY01000057">
    <property type="protein sequence ID" value="NOU65773.1"/>
    <property type="molecule type" value="Genomic_DNA"/>
</dbReference>
<keyword evidence="2" id="KW-0812">Transmembrane</keyword>
<feature type="compositionally biased region" description="Low complexity" evidence="1">
    <location>
        <begin position="74"/>
        <end position="89"/>
    </location>
</feature>
<comment type="caution">
    <text evidence="3">The sequence shown here is derived from an EMBL/GenBank/DDBJ whole genome shotgun (WGS) entry which is preliminary data.</text>
</comment>
<evidence type="ECO:0000313" key="4">
    <source>
        <dbReference type="Proteomes" id="UP000653578"/>
    </source>
</evidence>
<gene>
    <name evidence="3" type="ORF">GC096_17190</name>
</gene>
<proteinExistence type="predicted"/>
<feature type="transmembrane region" description="Helical" evidence="2">
    <location>
        <begin position="12"/>
        <end position="28"/>
    </location>
</feature>
<keyword evidence="2" id="KW-1133">Transmembrane helix</keyword>
<protein>
    <submittedName>
        <fullName evidence="3">Extracellular solute-binding protein</fullName>
    </submittedName>
</protein>
<keyword evidence="4" id="KW-1185">Reference proteome</keyword>
<reference evidence="3 4" key="1">
    <citation type="submission" date="2019-10" db="EMBL/GenBank/DDBJ databases">
        <title>Description of Paenibacillus humi sp. nov.</title>
        <authorList>
            <person name="Carlier A."/>
            <person name="Qi S."/>
        </authorList>
    </citation>
    <scope>NUCLEOTIDE SEQUENCE [LARGE SCALE GENOMIC DNA]</scope>
    <source>
        <strain evidence="3 4">LMG 31461</strain>
    </source>
</reference>
<organism evidence="3 4">
    <name type="scientific">Paenibacillus plantarum</name>
    <dbReference type="NCBI Taxonomy" id="2654975"/>
    <lineage>
        <taxon>Bacteria</taxon>
        <taxon>Bacillati</taxon>
        <taxon>Bacillota</taxon>
        <taxon>Bacilli</taxon>
        <taxon>Bacillales</taxon>
        <taxon>Paenibacillaceae</taxon>
        <taxon>Paenibacillus</taxon>
    </lineage>
</organism>
<evidence type="ECO:0000313" key="3">
    <source>
        <dbReference type="EMBL" id="NOU65773.1"/>
    </source>
</evidence>
<name>A0ABX1XBE0_9BACL</name>
<sequence length="498" mass="54828">MTMRRRLYNEDSFYQVGSVFTYLSGWYINYGTRKRFIFYNWRQVTMKMLSGKMIGMACLVAISTSLAGCGDNNSTSTGTTPAASSSQTTKPADAKPVTLRFSWWGSDARHKATLAAIDAYTKLNPNVKIEGEYQGYDGYQQKIMTQIAGGSAPDIMQLDYPWLPDLSAQGDIFVDLGKEPGVDLTQFSKKILDEYDSVNGKLVSLPMGTNGFGTMINKAFFDKNGLDTKTQWTWENLIEEGGKINKANKGQYLFAIEPGTTTGGLGEFVLSEYLYSKNGTYWVSNDRTFKATKEDITQGLTVMKKLFDSGAAQPLGDAALFSSKMEQNPKWVNAEIGMTVDWSSTVGKYKAAAGEGKFVVGMPIFAKDGKAQAVKTKPSMIVSVNKKSASTQEATKFVNWLLNSKEASLILLDTRSIPTSESAKKALVEANKIDPDIAKMVDNALKSPASPPPTVQNNPEVADIIRDVCEKVIFGNLTPEKATEQLMQRVQDKFKDLK</sequence>
<dbReference type="Gene3D" id="3.40.190.10">
    <property type="entry name" value="Periplasmic binding protein-like II"/>
    <property type="match status" value="2"/>
</dbReference>
<dbReference type="PANTHER" id="PTHR43649">
    <property type="entry name" value="ARABINOSE-BINDING PROTEIN-RELATED"/>
    <property type="match status" value="1"/>
</dbReference>